<dbReference type="AlphaFoldDB" id="A0A1H8A670"/>
<organism evidence="13 14">
    <name type="scientific">Hydrogenoanaerobacterium saccharovorans</name>
    <dbReference type="NCBI Taxonomy" id="474960"/>
    <lineage>
        <taxon>Bacteria</taxon>
        <taxon>Bacillati</taxon>
        <taxon>Bacillota</taxon>
        <taxon>Clostridia</taxon>
        <taxon>Eubacteriales</taxon>
        <taxon>Oscillospiraceae</taxon>
        <taxon>Hydrogenoanaerobacterium</taxon>
    </lineage>
</organism>
<evidence type="ECO:0000256" key="2">
    <source>
        <dbReference type="ARBA" id="ARBA00018672"/>
    </source>
</evidence>
<dbReference type="SUPFAM" id="SSF46689">
    <property type="entry name" value="Homeodomain-like"/>
    <property type="match status" value="2"/>
</dbReference>
<keyword evidence="3" id="KW-0963">Cytoplasm</keyword>
<dbReference type="Gene3D" id="1.10.10.60">
    <property type="entry name" value="Homeodomain-like"/>
    <property type="match status" value="2"/>
</dbReference>
<dbReference type="Gene3D" id="3.40.50.2300">
    <property type="match status" value="1"/>
</dbReference>
<keyword evidence="14" id="KW-1185">Reference proteome</keyword>
<name>A0A1H8A670_9FIRM</name>
<dbReference type="Pfam" id="PF00072">
    <property type="entry name" value="Response_reg"/>
    <property type="match status" value="1"/>
</dbReference>
<sequence>MSGNPNYRVVVAEDELPILENIVDKIHSLDFCFTVVGTATNGEDALEIIKQQPPHILFTDIRMPIMDGLELIKNALLIQPNLKIVIISGYDEFEYAQKAIRYGVTDYLLKPVKLARLSETAQKLYDSLRQSSAISEREIIASGLSGRISPHDLPSELSGTAFSMHLICLGNRYDRCHDALNIEAINALWNKMNPQGVLNKMFGDSFKWWLADEKYPNCKMLIAAFNAENLGEVLYSTLRAPLEQLFPITVCSTCFQINFSEIWKVAQELRLLLQNNLRPCVSSYIPLKSNHATQCYTEYEENSEISAIELACKNGQFESAKRTLACLLQKWQQLHITQCSLEKQLFSLLKKLTEIGSIPSSDFALIEAEASQIIAENTEETTLYSELEELVLRHINICFQPNDTSEEIYFKIKKYLDENYHNPITVDSIAENFHFSSSYISRIFKKHSGLPPFRYLLTLRINEAKRLIKENDGINFCLISEMVGYPDPHYFSRIFKNMTGLSPSDYKNKHFKDKLE</sequence>
<evidence type="ECO:0000256" key="3">
    <source>
        <dbReference type="ARBA" id="ARBA00022490"/>
    </source>
</evidence>
<feature type="domain" description="Response regulatory" evidence="12">
    <location>
        <begin position="8"/>
        <end position="125"/>
    </location>
</feature>
<dbReference type="InterPro" id="IPR018060">
    <property type="entry name" value="HTH_AraC"/>
</dbReference>
<dbReference type="Pfam" id="PF12833">
    <property type="entry name" value="HTH_18"/>
    <property type="match status" value="1"/>
</dbReference>
<evidence type="ECO:0000256" key="5">
    <source>
        <dbReference type="ARBA" id="ARBA00023012"/>
    </source>
</evidence>
<evidence type="ECO:0000259" key="12">
    <source>
        <dbReference type="PROSITE" id="PS50110"/>
    </source>
</evidence>
<evidence type="ECO:0000256" key="9">
    <source>
        <dbReference type="ARBA" id="ARBA00024867"/>
    </source>
</evidence>
<dbReference type="InterPro" id="IPR009057">
    <property type="entry name" value="Homeodomain-like_sf"/>
</dbReference>
<comment type="subcellular location">
    <subcellularLocation>
        <location evidence="1">Cytoplasm</location>
    </subcellularLocation>
</comment>
<keyword evidence="5" id="KW-0902">Two-component regulatory system</keyword>
<protein>
    <recommendedName>
        <fullName evidence="2">Stage 0 sporulation protein A homolog</fullName>
    </recommendedName>
</protein>
<dbReference type="GO" id="GO:0005737">
    <property type="term" value="C:cytoplasm"/>
    <property type="evidence" value="ECO:0007669"/>
    <property type="project" value="UniProtKB-SubCell"/>
</dbReference>
<keyword evidence="4 10" id="KW-0597">Phosphoprotein</keyword>
<evidence type="ECO:0000259" key="11">
    <source>
        <dbReference type="PROSITE" id="PS01124"/>
    </source>
</evidence>
<dbReference type="InterPro" id="IPR011006">
    <property type="entry name" value="CheY-like_superfamily"/>
</dbReference>
<dbReference type="GO" id="GO:0003700">
    <property type="term" value="F:DNA-binding transcription factor activity"/>
    <property type="evidence" value="ECO:0007669"/>
    <property type="project" value="InterPro"/>
</dbReference>
<evidence type="ECO:0000313" key="14">
    <source>
        <dbReference type="Proteomes" id="UP000199158"/>
    </source>
</evidence>
<dbReference type="SMART" id="SM00448">
    <property type="entry name" value="REC"/>
    <property type="match status" value="1"/>
</dbReference>
<evidence type="ECO:0000256" key="1">
    <source>
        <dbReference type="ARBA" id="ARBA00004496"/>
    </source>
</evidence>
<evidence type="ECO:0000256" key="6">
    <source>
        <dbReference type="ARBA" id="ARBA00023015"/>
    </source>
</evidence>
<dbReference type="PANTHER" id="PTHR42713:SF3">
    <property type="entry name" value="TRANSCRIPTIONAL REGULATORY PROTEIN HPTR"/>
    <property type="match status" value="1"/>
</dbReference>
<evidence type="ECO:0000256" key="10">
    <source>
        <dbReference type="PROSITE-ProRule" id="PRU00169"/>
    </source>
</evidence>
<feature type="modified residue" description="4-aspartylphosphate" evidence="10">
    <location>
        <position position="60"/>
    </location>
</feature>
<evidence type="ECO:0000256" key="4">
    <source>
        <dbReference type="ARBA" id="ARBA00022553"/>
    </source>
</evidence>
<dbReference type="GO" id="GO:0000160">
    <property type="term" value="P:phosphorelay signal transduction system"/>
    <property type="evidence" value="ECO:0007669"/>
    <property type="project" value="UniProtKB-KW"/>
</dbReference>
<dbReference type="STRING" id="474960.SAMN05216180_1145"/>
<keyword evidence="8" id="KW-0804">Transcription</keyword>
<dbReference type="OrthoDB" id="9794370at2"/>
<reference evidence="13 14" key="1">
    <citation type="submission" date="2016-10" db="EMBL/GenBank/DDBJ databases">
        <authorList>
            <person name="de Groot N.N."/>
        </authorList>
    </citation>
    <scope>NUCLEOTIDE SEQUENCE [LARGE SCALE GENOMIC DNA]</scope>
    <source>
        <strain evidence="13 14">CGMCC 1.5070</strain>
    </source>
</reference>
<dbReference type="SUPFAM" id="SSF52172">
    <property type="entry name" value="CheY-like"/>
    <property type="match status" value="1"/>
</dbReference>
<gene>
    <name evidence="13" type="ORF">SAMN05216180_1145</name>
</gene>
<dbReference type="RefSeq" id="WP_092752518.1">
    <property type="nucleotide sequence ID" value="NZ_FOCG01000001.1"/>
</dbReference>
<keyword evidence="6" id="KW-0805">Transcription regulation</keyword>
<dbReference type="GO" id="GO:0043565">
    <property type="term" value="F:sequence-specific DNA binding"/>
    <property type="evidence" value="ECO:0007669"/>
    <property type="project" value="InterPro"/>
</dbReference>
<dbReference type="EMBL" id="FOCG01000001">
    <property type="protein sequence ID" value="SEM66200.1"/>
    <property type="molecule type" value="Genomic_DNA"/>
</dbReference>
<proteinExistence type="predicted"/>
<dbReference type="PROSITE" id="PS01124">
    <property type="entry name" value="HTH_ARAC_FAMILY_2"/>
    <property type="match status" value="1"/>
</dbReference>
<evidence type="ECO:0000256" key="8">
    <source>
        <dbReference type="ARBA" id="ARBA00023163"/>
    </source>
</evidence>
<dbReference type="SMART" id="SM00342">
    <property type="entry name" value="HTH_ARAC"/>
    <property type="match status" value="1"/>
</dbReference>
<dbReference type="PANTHER" id="PTHR42713">
    <property type="entry name" value="HISTIDINE KINASE-RELATED"/>
    <property type="match status" value="1"/>
</dbReference>
<dbReference type="InterPro" id="IPR051552">
    <property type="entry name" value="HptR"/>
</dbReference>
<keyword evidence="7 13" id="KW-0238">DNA-binding</keyword>
<evidence type="ECO:0000256" key="7">
    <source>
        <dbReference type="ARBA" id="ARBA00023125"/>
    </source>
</evidence>
<comment type="function">
    <text evidence="9">May play the central regulatory role in sporulation. It may be an element of the effector pathway responsible for the activation of sporulation genes in response to nutritional stress. Spo0A may act in concert with spo0H (a sigma factor) to control the expression of some genes that are critical to the sporulation process.</text>
</comment>
<dbReference type="CDD" id="cd17536">
    <property type="entry name" value="REC_YesN-like"/>
    <property type="match status" value="1"/>
</dbReference>
<accession>A0A1H8A670</accession>
<evidence type="ECO:0000313" key="13">
    <source>
        <dbReference type="EMBL" id="SEM66200.1"/>
    </source>
</evidence>
<feature type="domain" description="HTH araC/xylS-type" evidence="11">
    <location>
        <begin position="410"/>
        <end position="509"/>
    </location>
</feature>
<dbReference type="InterPro" id="IPR001789">
    <property type="entry name" value="Sig_transdc_resp-reg_receiver"/>
</dbReference>
<dbReference type="Proteomes" id="UP000199158">
    <property type="component" value="Unassembled WGS sequence"/>
</dbReference>
<dbReference type="PROSITE" id="PS50110">
    <property type="entry name" value="RESPONSE_REGULATORY"/>
    <property type="match status" value="1"/>
</dbReference>